<dbReference type="GO" id="GO:0006457">
    <property type="term" value="P:protein folding"/>
    <property type="evidence" value="ECO:0007669"/>
    <property type="project" value="InterPro"/>
</dbReference>
<sequence>MLEQDSYSKGDMNKEKLAAEEQVEAQNQEVKNEEGAANNEEKTTEQATEEEPAEELSVEEQLKAESQELKEKYLRLYSEFENYRRRTSKERLELIKTASEDVLKDLIPVVDDFERAIKAEEKDAGGDQTLEGSLLIYNKLLKVLEAKGLTAMEDLIGKPFDADNQEAITQIPAPSEDMKGKVIDVVEKGYKLGDKVVRFAKVVIGS</sequence>
<dbReference type="SUPFAM" id="SSF58014">
    <property type="entry name" value="Coiled-coil domain of nucleotide exchange factor GrpE"/>
    <property type="match status" value="1"/>
</dbReference>
<proteinExistence type="inferred from homology"/>
<dbReference type="CDD" id="cd00446">
    <property type="entry name" value="GrpE"/>
    <property type="match status" value="1"/>
</dbReference>
<evidence type="ECO:0000256" key="5">
    <source>
        <dbReference type="RuleBase" id="RU004478"/>
    </source>
</evidence>
<feature type="compositionally biased region" description="Basic and acidic residues" evidence="6">
    <location>
        <begin position="1"/>
        <end position="19"/>
    </location>
</feature>
<dbReference type="PANTHER" id="PTHR21237:SF23">
    <property type="entry name" value="GRPE PROTEIN HOMOLOG, MITOCHONDRIAL"/>
    <property type="match status" value="1"/>
</dbReference>
<dbReference type="RefSeq" id="WP_015264435.1">
    <property type="nucleotide sequence ID" value="NC_019904.1"/>
</dbReference>
<dbReference type="EMBL" id="CP003346">
    <property type="protein sequence ID" value="AGA76869.1"/>
    <property type="molecule type" value="Genomic_DNA"/>
</dbReference>
<dbReference type="Proteomes" id="UP000010796">
    <property type="component" value="Chromosome"/>
</dbReference>
<name>L0FSG5_ECHVK</name>
<comment type="subunit">
    <text evidence="3">Homodimer.</text>
</comment>
<dbReference type="GO" id="GO:0051087">
    <property type="term" value="F:protein-folding chaperone binding"/>
    <property type="evidence" value="ECO:0007669"/>
    <property type="project" value="InterPro"/>
</dbReference>
<comment type="function">
    <text evidence="3 4">Participates actively in the response to hyperosmotic and heat shock by preventing the aggregation of stress-denatured proteins, in association with DnaK and GrpE. It is the nucleotide exchange factor for DnaK and may function as a thermosensor. Unfolded proteins bind initially to DnaJ; upon interaction with the DnaJ-bound protein, DnaK hydrolyzes its bound ATP, resulting in the formation of a stable complex. GrpE releases ADP from DnaK; ATP binding to DnaK triggers the release of the substrate protein, thus completing the reaction cycle. Several rounds of ATP-dependent interactions between DnaJ, DnaK and GrpE are required for fully efficient folding.</text>
</comment>
<gene>
    <name evidence="3" type="primary">grpE</name>
    <name evidence="7" type="ordered locus">Echvi_0591</name>
</gene>
<dbReference type="OrthoDB" id="9812586at2"/>
<dbReference type="PATRIC" id="fig|926556.3.peg.585"/>
<dbReference type="GO" id="GO:0005737">
    <property type="term" value="C:cytoplasm"/>
    <property type="evidence" value="ECO:0007669"/>
    <property type="project" value="UniProtKB-SubCell"/>
</dbReference>
<dbReference type="HAMAP" id="MF_01151">
    <property type="entry name" value="GrpE"/>
    <property type="match status" value="1"/>
</dbReference>
<keyword evidence="8" id="KW-1185">Reference proteome</keyword>
<feature type="compositionally biased region" description="Basic and acidic residues" evidence="6">
    <location>
        <begin position="30"/>
        <end position="44"/>
    </location>
</feature>
<comment type="subcellular location">
    <subcellularLocation>
        <location evidence="3">Cytoplasm</location>
    </subcellularLocation>
</comment>
<dbReference type="AlphaFoldDB" id="L0FSG5"/>
<organism evidence="7 8">
    <name type="scientific">Echinicola vietnamensis (strain DSM 17526 / LMG 23754 / KMM 6221)</name>
    <dbReference type="NCBI Taxonomy" id="926556"/>
    <lineage>
        <taxon>Bacteria</taxon>
        <taxon>Pseudomonadati</taxon>
        <taxon>Bacteroidota</taxon>
        <taxon>Cytophagia</taxon>
        <taxon>Cytophagales</taxon>
        <taxon>Cyclobacteriaceae</taxon>
        <taxon>Echinicola</taxon>
    </lineage>
</organism>
<evidence type="ECO:0000256" key="1">
    <source>
        <dbReference type="ARBA" id="ARBA00009054"/>
    </source>
</evidence>
<reference evidence="8" key="1">
    <citation type="submission" date="2012-02" db="EMBL/GenBank/DDBJ databases">
        <title>The complete genome of Echinicola vietnamensis DSM 17526.</title>
        <authorList>
            <person name="Lucas S."/>
            <person name="Copeland A."/>
            <person name="Lapidus A."/>
            <person name="Glavina del Rio T."/>
            <person name="Dalin E."/>
            <person name="Tice H."/>
            <person name="Bruce D."/>
            <person name="Goodwin L."/>
            <person name="Pitluck S."/>
            <person name="Peters L."/>
            <person name="Ovchinnikova G."/>
            <person name="Teshima H."/>
            <person name="Kyrpides N."/>
            <person name="Mavromatis K."/>
            <person name="Ivanova N."/>
            <person name="Brettin T."/>
            <person name="Detter J.C."/>
            <person name="Han C."/>
            <person name="Larimer F."/>
            <person name="Land M."/>
            <person name="Hauser L."/>
            <person name="Markowitz V."/>
            <person name="Cheng J.-F."/>
            <person name="Hugenholtz P."/>
            <person name="Woyke T."/>
            <person name="Wu D."/>
            <person name="Brambilla E."/>
            <person name="Klenk H.-P."/>
            <person name="Eisen J.A."/>
        </authorList>
    </citation>
    <scope>NUCLEOTIDE SEQUENCE [LARGE SCALE GENOMIC DNA]</scope>
    <source>
        <strain evidence="8">DSM 17526 / LMG 23754 / KMM 6221</strain>
    </source>
</reference>
<dbReference type="KEGG" id="evi:Echvi_0591"/>
<accession>L0FSG5</accession>
<evidence type="ECO:0000256" key="4">
    <source>
        <dbReference type="RuleBase" id="RU000639"/>
    </source>
</evidence>
<dbReference type="STRING" id="926556.Echvi_0591"/>
<evidence type="ECO:0000313" key="7">
    <source>
        <dbReference type="EMBL" id="AGA76869.1"/>
    </source>
</evidence>
<comment type="similarity">
    <text evidence="1 3 5">Belongs to the GrpE family.</text>
</comment>
<dbReference type="SUPFAM" id="SSF51064">
    <property type="entry name" value="Head domain of nucleotide exchange factor GrpE"/>
    <property type="match status" value="1"/>
</dbReference>
<evidence type="ECO:0000256" key="6">
    <source>
        <dbReference type="SAM" id="MobiDB-lite"/>
    </source>
</evidence>
<evidence type="ECO:0000256" key="2">
    <source>
        <dbReference type="ARBA" id="ARBA00023186"/>
    </source>
</evidence>
<feature type="region of interest" description="Disordered" evidence="6">
    <location>
        <begin position="1"/>
        <end position="62"/>
    </location>
</feature>
<dbReference type="Pfam" id="PF01025">
    <property type="entry name" value="GrpE"/>
    <property type="match status" value="1"/>
</dbReference>
<dbReference type="HOGENOM" id="CLU_057217_5_2_10"/>
<dbReference type="GO" id="GO:0000774">
    <property type="term" value="F:adenyl-nucleotide exchange factor activity"/>
    <property type="evidence" value="ECO:0007669"/>
    <property type="project" value="InterPro"/>
</dbReference>
<dbReference type="InterPro" id="IPR000740">
    <property type="entry name" value="GrpE"/>
</dbReference>
<dbReference type="PANTHER" id="PTHR21237">
    <property type="entry name" value="GRPE PROTEIN"/>
    <property type="match status" value="1"/>
</dbReference>
<dbReference type="PROSITE" id="PS01071">
    <property type="entry name" value="GRPE"/>
    <property type="match status" value="1"/>
</dbReference>
<dbReference type="GO" id="GO:0042803">
    <property type="term" value="F:protein homodimerization activity"/>
    <property type="evidence" value="ECO:0007669"/>
    <property type="project" value="InterPro"/>
</dbReference>
<dbReference type="InterPro" id="IPR013805">
    <property type="entry name" value="GrpE_CC"/>
</dbReference>
<keyword evidence="2 3" id="KW-0143">Chaperone</keyword>
<feature type="compositionally biased region" description="Acidic residues" evidence="6">
    <location>
        <begin position="47"/>
        <end position="58"/>
    </location>
</feature>
<dbReference type="eggNOG" id="COG0576">
    <property type="taxonomic scope" value="Bacteria"/>
</dbReference>
<dbReference type="Gene3D" id="2.30.22.10">
    <property type="entry name" value="Head domain of nucleotide exchange factor GrpE"/>
    <property type="match status" value="1"/>
</dbReference>
<dbReference type="InterPro" id="IPR009012">
    <property type="entry name" value="GrpE_head"/>
</dbReference>
<evidence type="ECO:0000256" key="3">
    <source>
        <dbReference type="HAMAP-Rule" id="MF_01151"/>
    </source>
</evidence>
<dbReference type="GO" id="GO:0051082">
    <property type="term" value="F:unfolded protein binding"/>
    <property type="evidence" value="ECO:0007669"/>
    <property type="project" value="TreeGrafter"/>
</dbReference>
<dbReference type="Gene3D" id="3.90.20.20">
    <property type="match status" value="1"/>
</dbReference>
<protein>
    <recommendedName>
        <fullName evidence="3 4">Protein GrpE</fullName>
    </recommendedName>
    <alternativeName>
        <fullName evidence="3">HSP-70 cofactor</fullName>
    </alternativeName>
</protein>
<evidence type="ECO:0000313" key="8">
    <source>
        <dbReference type="Proteomes" id="UP000010796"/>
    </source>
</evidence>
<keyword evidence="3" id="KW-0963">Cytoplasm</keyword>
<keyword evidence="3 4" id="KW-0346">Stress response</keyword>
<dbReference type="PRINTS" id="PR00773">
    <property type="entry name" value="GRPEPROTEIN"/>
</dbReference>